<evidence type="ECO:0000256" key="2">
    <source>
        <dbReference type="ARBA" id="ARBA00022692"/>
    </source>
</evidence>
<dbReference type="GO" id="GO:0043022">
    <property type="term" value="F:ribosome binding"/>
    <property type="evidence" value="ECO:0007669"/>
    <property type="project" value="InterPro"/>
</dbReference>
<feature type="compositionally biased region" description="Polar residues" evidence="7">
    <location>
        <begin position="1"/>
        <end position="14"/>
    </location>
</feature>
<evidence type="ECO:0000313" key="10">
    <source>
        <dbReference type="EMBL" id="KAK3027078.1"/>
    </source>
</evidence>
<evidence type="ECO:0000259" key="9">
    <source>
        <dbReference type="Pfam" id="PF07766"/>
    </source>
</evidence>
<keyword evidence="6 8" id="KW-0472">Membrane</keyword>
<dbReference type="EMBL" id="JAVXUP010000475">
    <property type="protein sequence ID" value="KAK3027078.1"/>
    <property type="molecule type" value="Genomic_DNA"/>
</dbReference>
<evidence type="ECO:0000256" key="6">
    <source>
        <dbReference type="ARBA" id="ARBA00023136"/>
    </source>
</evidence>
<evidence type="ECO:0000256" key="3">
    <source>
        <dbReference type="ARBA" id="ARBA00022792"/>
    </source>
</evidence>
<comment type="caution">
    <text evidence="10">The sequence shown here is derived from an EMBL/GenBank/DDBJ whole genome shotgun (WGS) entry which is preliminary data.</text>
</comment>
<name>A0AA88WH78_9ASTE</name>
<dbReference type="GO" id="GO:0005743">
    <property type="term" value="C:mitochondrial inner membrane"/>
    <property type="evidence" value="ECO:0007669"/>
    <property type="project" value="UniProtKB-SubCell"/>
</dbReference>
<feature type="non-terminal residue" evidence="10">
    <location>
        <position position="157"/>
    </location>
</feature>
<keyword evidence="2 8" id="KW-0812">Transmembrane</keyword>
<evidence type="ECO:0000256" key="8">
    <source>
        <dbReference type="SAM" id="Phobius"/>
    </source>
</evidence>
<dbReference type="InterPro" id="IPR044202">
    <property type="entry name" value="LETM1/MDM38-like"/>
</dbReference>
<dbReference type="AlphaFoldDB" id="A0AA88WH78"/>
<feature type="domain" description="Letm1 RBD" evidence="9">
    <location>
        <begin position="72"/>
        <end position="143"/>
    </location>
</feature>
<accession>A0AA88WH78</accession>
<keyword evidence="3" id="KW-0999">Mitochondrion inner membrane</keyword>
<evidence type="ECO:0000256" key="5">
    <source>
        <dbReference type="ARBA" id="ARBA00023128"/>
    </source>
</evidence>
<evidence type="ECO:0000256" key="1">
    <source>
        <dbReference type="ARBA" id="ARBA00004434"/>
    </source>
</evidence>
<proteinExistence type="predicted"/>
<dbReference type="InterPro" id="IPR033122">
    <property type="entry name" value="LETM1-like_RBD"/>
</dbReference>
<dbReference type="Proteomes" id="UP001188597">
    <property type="component" value="Unassembled WGS sequence"/>
</dbReference>
<organism evidence="10 11">
    <name type="scientific">Escallonia herrerae</name>
    <dbReference type="NCBI Taxonomy" id="1293975"/>
    <lineage>
        <taxon>Eukaryota</taxon>
        <taxon>Viridiplantae</taxon>
        <taxon>Streptophyta</taxon>
        <taxon>Embryophyta</taxon>
        <taxon>Tracheophyta</taxon>
        <taxon>Spermatophyta</taxon>
        <taxon>Magnoliopsida</taxon>
        <taxon>eudicotyledons</taxon>
        <taxon>Gunneridae</taxon>
        <taxon>Pentapetalae</taxon>
        <taxon>asterids</taxon>
        <taxon>campanulids</taxon>
        <taxon>Escalloniales</taxon>
        <taxon>Escalloniaceae</taxon>
        <taxon>Escallonia</taxon>
    </lineage>
</organism>
<dbReference type="GO" id="GO:0030003">
    <property type="term" value="P:intracellular monoatomic cation homeostasis"/>
    <property type="evidence" value="ECO:0007669"/>
    <property type="project" value="TreeGrafter"/>
</dbReference>
<evidence type="ECO:0000256" key="7">
    <source>
        <dbReference type="SAM" id="MobiDB-lite"/>
    </source>
</evidence>
<dbReference type="Pfam" id="PF07766">
    <property type="entry name" value="LETM1_RBD"/>
    <property type="match status" value="1"/>
</dbReference>
<keyword evidence="5" id="KW-0496">Mitochondrion</keyword>
<comment type="subcellular location">
    <subcellularLocation>
        <location evidence="1">Mitochondrion inner membrane</location>
        <topology evidence="1">Single-pass membrane protein</topology>
    </subcellularLocation>
</comment>
<feature type="region of interest" description="Disordered" evidence="7">
    <location>
        <begin position="1"/>
        <end position="25"/>
    </location>
</feature>
<evidence type="ECO:0000313" key="11">
    <source>
        <dbReference type="Proteomes" id="UP001188597"/>
    </source>
</evidence>
<evidence type="ECO:0000256" key="4">
    <source>
        <dbReference type="ARBA" id="ARBA00022989"/>
    </source>
</evidence>
<sequence length="157" mass="17338">EVSSARINPVTSAETGCRPAEPKVQGESLLRKSTVKMISASADILMGTQLLLVDLLDTLGLLMKQLRGHRVTKRERKKIERTLADIATLIPVTILILLPVSAIGHAAMFTAIKKYMPAMIPSPYSSERLDVVKQLKRTKKMEVQSRNTIEDNSSTLI</sequence>
<feature type="transmembrane region" description="Helical" evidence="8">
    <location>
        <begin position="83"/>
        <end position="112"/>
    </location>
</feature>
<keyword evidence="4 8" id="KW-1133">Transmembrane helix</keyword>
<keyword evidence="11" id="KW-1185">Reference proteome</keyword>
<protein>
    <recommendedName>
        <fullName evidence="9">Letm1 RBD domain-containing protein</fullName>
    </recommendedName>
</protein>
<dbReference type="PANTHER" id="PTHR14009">
    <property type="entry name" value="LEUCINE ZIPPER-EF-HAND CONTAINING TRANSMEMBRANE PROTEIN"/>
    <property type="match status" value="1"/>
</dbReference>
<gene>
    <name evidence="10" type="ORF">RJ639_040910</name>
</gene>
<dbReference type="PANTHER" id="PTHR14009:SF34">
    <property type="entry name" value="LETM1 RBD DOMAIN-CONTAINING PROTEIN"/>
    <property type="match status" value="1"/>
</dbReference>
<reference evidence="10" key="1">
    <citation type="submission" date="2022-12" db="EMBL/GenBank/DDBJ databases">
        <title>Draft genome assemblies for two species of Escallonia (Escalloniales).</title>
        <authorList>
            <person name="Chanderbali A."/>
            <person name="Dervinis C."/>
            <person name="Anghel I."/>
            <person name="Soltis D."/>
            <person name="Soltis P."/>
            <person name="Zapata F."/>
        </authorList>
    </citation>
    <scope>NUCLEOTIDE SEQUENCE</scope>
    <source>
        <strain evidence="10">UCBG64.0493</strain>
        <tissue evidence="10">Leaf</tissue>
    </source>
</reference>